<gene>
    <name evidence="8" type="ORF">NCGR_LOCUS39789</name>
</gene>
<evidence type="ECO:0000256" key="1">
    <source>
        <dbReference type="ARBA" id="ARBA00008894"/>
    </source>
</evidence>
<evidence type="ECO:0000259" key="7">
    <source>
        <dbReference type="SMART" id="SM00382"/>
    </source>
</evidence>
<dbReference type="SUPFAM" id="SSF52058">
    <property type="entry name" value="L domain-like"/>
    <property type="match status" value="1"/>
</dbReference>
<dbReference type="InterPro" id="IPR002182">
    <property type="entry name" value="NB-ARC"/>
</dbReference>
<dbReference type="GO" id="GO:0043531">
    <property type="term" value="F:ADP binding"/>
    <property type="evidence" value="ECO:0007669"/>
    <property type="project" value="InterPro"/>
</dbReference>
<feature type="domain" description="AAA+ ATPase" evidence="7">
    <location>
        <begin position="196"/>
        <end position="351"/>
    </location>
</feature>
<comment type="caution">
    <text evidence="8">The sequence shown here is derived from an EMBL/GenBank/DDBJ whole genome shotgun (WGS) entry which is preliminary data.</text>
</comment>
<dbReference type="PANTHER" id="PTHR23155">
    <property type="entry name" value="DISEASE RESISTANCE PROTEIN RP"/>
    <property type="match status" value="1"/>
</dbReference>
<dbReference type="GO" id="GO:0042742">
    <property type="term" value="P:defense response to bacterium"/>
    <property type="evidence" value="ECO:0007669"/>
    <property type="project" value="UniProtKB-ARBA"/>
</dbReference>
<dbReference type="Pfam" id="PF00931">
    <property type="entry name" value="NB-ARC"/>
    <property type="match status" value="1"/>
</dbReference>
<dbReference type="SMART" id="SM00382">
    <property type="entry name" value="AAA"/>
    <property type="match status" value="1"/>
</dbReference>
<dbReference type="Proteomes" id="UP000604825">
    <property type="component" value="Unassembled WGS sequence"/>
</dbReference>
<dbReference type="Gene3D" id="3.80.10.10">
    <property type="entry name" value="Ribonuclease Inhibitor"/>
    <property type="match status" value="1"/>
</dbReference>
<dbReference type="PANTHER" id="PTHR23155:SF934">
    <property type="entry name" value="OS11G0604900 PROTEIN"/>
    <property type="match status" value="1"/>
</dbReference>
<keyword evidence="4" id="KW-0547">Nucleotide-binding</keyword>
<proteinExistence type="inferred from homology"/>
<dbReference type="InterPro" id="IPR032675">
    <property type="entry name" value="LRR_dom_sf"/>
</dbReference>
<dbReference type="InterPro" id="IPR041118">
    <property type="entry name" value="Rx_N"/>
</dbReference>
<dbReference type="CDD" id="cd14798">
    <property type="entry name" value="RX-CC_like"/>
    <property type="match status" value="1"/>
</dbReference>
<dbReference type="Pfam" id="PF23559">
    <property type="entry name" value="WHD_DRP"/>
    <property type="match status" value="1"/>
</dbReference>
<dbReference type="InterPro" id="IPR038005">
    <property type="entry name" value="RX-like_CC"/>
</dbReference>
<evidence type="ECO:0000256" key="2">
    <source>
        <dbReference type="ARBA" id="ARBA00022614"/>
    </source>
</evidence>
<dbReference type="PRINTS" id="PR00364">
    <property type="entry name" value="DISEASERSIST"/>
</dbReference>
<keyword evidence="3" id="KW-0677">Repeat</keyword>
<sequence length="901" mass="101221">MDLVVGASNNAVKSLVNKLGSLLAQEYTLIRGVRDDIQYITDELASMQAFLNKIKRVGDHDEQRLDWMKQVREVSYDIEDCVDDVDHRLSSEPRGSGALVYLRKKWYLLTTLYARHCIATEIGNLKARAQHVSERRTRYGVENTGNVENTGANDPQDRLVPPPQLFGTKEPVGLEDAMKELEPWFSNGSQQSTCNQLRFLAIFGSGGLGKTTLAMALYRKFGDDFGCRASVLASQKFNLRTVLGRLIKTFQEQKSGASMEEIEETDKLGEEELKSKLDNLLKKKRYLILIDDVWSVSAWEKFRDSLPKNEKGGTIVVTTRFKSVSEAIIVVAGLMASKLKANKESNLDSLLEKVDKELSAVHAFLGNNLTTEGVTRILDQCYKDLPADLKTCLLYLSMFPKGCLISRKCLLRRWIAEGFVVEKDGKTVEEVAEHCFSELIDRNLVRPVNNSSNGKVKSCQIHDMVLEYIVAKSSDENFITVFGGHWQTPFPSYKVRRLSVQRSDGKESEKVGRMRLSHVRSLTALGSLRALHSTLHKFQILQVLDLEGCKDLSYKQLKKICKMHQLKYLSLRRTDVEEIPPKIGRVESLEVLDIRETSITKLPESVDKLQRMAHLLADNKNKRHALKLTEGITKMTALHTLSGVEICTDLATEVLRDLQKLTNLRKFTIYKVSCTPGNYELLLSAIEHLSSCSLKYLAIDDDFTRFLDTSLNDSQAPPEHLHTLGLSGKLSQVPKWIVSLHNLEKLTLSLTSLTTDALLVLAELPELFSLIFSLDPTRNNALKTLYDNTIKSGGKIFVPAEGFRKLKLLCFAAPVLPPVSFLEGAMPVLQRIELRFRMVEGVYGLENLSSIQQVVLTVSSQAPKDAKEKAQQVKELACIIHGKGNALSVVLDEYNESTEQK</sequence>
<dbReference type="InterPro" id="IPR027417">
    <property type="entry name" value="P-loop_NTPase"/>
</dbReference>
<dbReference type="AlphaFoldDB" id="A0A811QJB8"/>
<name>A0A811QJB8_9POAL</name>
<organism evidence="8 9">
    <name type="scientific">Miscanthus lutarioriparius</name>
    <dbReference type="NCBI Taxonomy" id="422564"/>
    <lineage>
        <taxon>Eukaryota</taxon>
        <taxon>Viridiplantae</taxon>
        <taxon>Streptophyta</taxon>
        <taxon>Embryophyta</taxon>
        <taxon>Tracheophyta</taxon>
        <taxon>Spermatophyta</taxon>
        <taxon>Magnoliopsida</taxon>
        <taxon>Liliopsida</taxon>
        <taxon>Poales</taxon>
        <taxon>Poaceae</taxon>
        <taxon>PACMAD clade</taxon>
        <taxon>Panicoideae</taxon>
        <taxon>Andropogonodae</taxon>
        <taxon>Andropogoneae</taxon>
        <taxon>Saccharinae</taxon>
        <taxon>Miscanthus</taxon>
    </lineage>
</organism>
<keyword evidence="9" id="KW-1185">Reference proteome</keyword>
<evidence type="ECO:0000256" key="5">
    <source>
        <dbReference type="ARBA" id="ARBA00022821"/>
    </source>
</evidence>
<keyword evidence="5" id="KW-0611">Plant defense</keyword>
<evidence type="ECO:0000256" key="4">
    <source>
        <dbReference type="ARBA" id="ARBA00022741"/>
    </source>
</evidence>
<keyword evidence="6" id="KW-0175">Coiled coil</keyword>
<dbReference type="InterPro" id="IPR055414">
    <property type="entry name" value="LRR_R13L4/SHOC2-like"/>
</dbReference>
<dbReference type="Pfam" id="PF23598">
    <property type="entry name" value="LRR_14"/>
    <property type="match status" value="1"/>
</dbReference>
<accession>A0A811QJB8</accession>
<dbReference type="FunFam" id="1.10.10.10:FF:000322">
    <property type="entry name" value="Probable disease resistance protein At1g63360"/>
    <property type="match status" value="1"/>
</dbReference>
<dbReference type="InterPro" id="IPR036388">
    <property type="entry name" value="WH-like_DNA-bd_sf"/>
</dbReference>
<dbReference type="Gene3D" id="1.20.5.4130">
    <property type="match status" value="1"/>
</dbReference>
<evidence type="ECO:0000256" key="3">
    <source>
        <dbReference type="ARBA" id="ARBA00022737"/>
    </source>
</evidence>
<protein>
    <recommendedName>
        <fullName evidence="7">AAA+ ATPase domain-containing protein</fullName>
    </recommendedName>
</protein>
<dbReference type="Gene3D" id="1.10.10.10">
    <property type="entry name" value="Winged helix-like DNA-binding domain superfamily/Winged helix DNA-binding domain"/>
    <property type="match status" value="1"/>
</dbReference>
<dbReference type="GO" id="GO:0009626">
    <property type="term" value="P:plant-type hypersensitive response"/>
    <property type="evidence" value="ECO:0007669"/>
    <property type="project" value="UniProtKB-ARBA"/>
</dbReference>
<evidence type="ECO:0000256" key="6">
    <source>
        <dbReference type="ARBA" id="ARBA00023054"/>
    </source>
</evidence>
<evidence type="ECO:0000313" key="8">
    <source>
        <dbReference type="EMBL" id="CAD6256280.1"/>
    </source>
</evidence>
<dbReference type="OrthoDB" id="6161812at2759"/>
<comment type="similarity">
    <text evidence="1">Belongs to the disease resistance NB-LRR family.</text>
</comment>
<dbReference type="InterPro" id="IPR003593">
    <property type="entry name" value="AAA+_ATPase"/>
</dbReference>
<keyword evidence="2" id="KW-0433">Leucine-rich repeat</keyword>
<dbReference type="InterPro" id="IPR058922">
    <property type="entry name" value="WHD_DRP"/>
</dbReference>
<dbReference type="Gene3D" id="3.40.50.300">
    <property type="entry name" value="P-loop containing nucleotide triphosphate hydrolases"/>
    <property type="match status" value="1"/>
</dbReference>
<dbReference type="InterPro" id="IPR044974">
    <property type="entry name" value="Disease_R_plants"/>
</dbReference>
<dbReference type="Pfam" id="PF18052">
    <property type="entry name" value="Rx_N"/>
    <property type="match status" value="1"/>
</dbReference>
<dbReference type="EMBL" id="CAJGYO010000010">
    <property type="protein sequence ID" value="CAD6256280.1"/>
    <property type="molecule type" value="Genomic_DNA"/>
</dbReference>
<dbReference type="GO" id="GO:0002758">
    <property type="term" value="P:innate immune response-activating signaling pathway"/>
    <property type="evidence" value="ECO:0007669"/>
    <property type="project" value="UniProtKB-ARBA"/>
</dbReference>
<dbReference type="SUPFAM" id="SSF52540">
    <property type="entry name" value="P-loop containing nucleoside triphosphate hydrolases"/>
    <property type="match status" value="1"/>
</dbReference>
<reference evidence="8" key="1">
    <citation type="submission" date="2020-10" db="EMBL/GenBank/DDBJ databases">
        <authorList>
            <person name="Han B."/>
            <person name="Lu T."/>
            <person name="Zhao Q."/>
            <person name="Huang X."/>
            <person name="Zhao Y."/>
        </authorList>
    </citation>
    <scope>NUCLEOTIDE SEQUENCE</scope>
</reference>
<evidence type="ECO:0000313" key="9">
    <source>
        <dbReference type="Proteomes" id="UP000604825"/>
    </source>
</evidence>